<reference evidence="1" key="2">
    <citation type="submission" date="2025-08" db="UniProtKB">
        <authorList>
            <consortium name="Ensembl"/>
        </authorList>
    </citation>
    <scope>IDENTIFICATION</scope>
</reference>
<dbReference type="HOGENOM" id="CLU_2811619_0_0_1"/>
<evidence type="ECO:0000313" key="2">
    <source>
        <dbReference type="Proteomes" id="UP000008144"/>
    </source>
</evidence>
<evidence type="ECO:0000313" key="1">
    <source>
        <dbReference type="Ensembl" id="ENSCINP00000033048.1"/>
    </source>
</evidence>
<accession>H2XTR4</accession>
<keyword evidence="2" id="KW-1185">Reference proteome</keyword>
<sequence>MEGIFHNKLLGQSTSVQITLFSSICSNNKEESVNFVHNIVSFVSTEPNFSWYPHTRLFNPNRCLSRC</sequence>
<reference evidence="2" key="1">
    <citation type="journal article" date="2002" name="Science">
        <title>The draft genome of Ciona intestinalis: insights into chordate and vertebrate origins.</title>
        <authorList>
            <person name="Dehal P."/>
            <person name="Satou Y."/>
            <person name="Campbell R.K."/>
            <person name="Chapman J."/>
            <person name="Degnan B."/>
            <person name="De Tomaso A."/>
            <person name="Davidson B."/>
            <person name="Di Gregorio A."/>
            <person name="Gelpke M."/>
            <person name="Goodstein D.M."/>
            <person name="Harafuji N."/>
            <person name="Hastings K.E."/>
            <person name="Ho I."/>
            <person name="Hotta K."/>
            <person name="Huang W."/>
            <person name="Kawashima T."/>
            <person name="Lemaire P."/>
            <person name="Martinez D."/>
            <person name="Meinertzhagen I.A."/>
            <person name="Necula S."/>
            <person name="Nonaka M."/>
            <person name="Putnam N."/>
            <person name="Rash S."/>
            <person name="Saiga H."/>
            <person name="Satake M."/>
            <person name="Terry A."/>
            <person name="Yamada L."/>
            <person name="Wang H.G."/>
            <person name="Awazu S."/>
            <person name="Azumi K."/>
            <person name="Boore J."/>
            <person name="Branno M."/>
            <person name="Chin-Bow S."/>
            <person name="DeSantis R."/>
            <person name="Doyle S."/>
            <person name="Francino P."/>
            <person name="Keys D.N."/>
            <person name="Haga S."/>
            <person name="Hayashi H."/>
            <person name="Hino K."/>
            <person name="Imai K.S."/>
            <person name="Inaba K."/>
            <person name="Kano S."/>
            <person name="Kobayashi K."/>
            <person name="Kobayashi M."/>
            <person name="Lee B.I."/>
            <person name="Makabe K.W."/>
            <person name="Manohar C."/>
            <person name="Matassi G."/>
            <person name="Medina M."/>
            <person name="Mochizuki Y."/>
            <person name="Mount S."/>
            <person name="Morishita T."/>
            <person name="Miura S."/>
            <person name="Nakayama A."/>
            <person name="Nishizaka S."/>
            <person name="Nomoto H."/>
            <person name="Ohta F."/>
            <person name="Oishi K."/>
            <person name="Rigoutsos I."/>
            <person name="Sano M."/>
            <person name="Sasaki A."/>
            <person name="Sasakura Y."/>
            <person name="Shoguchi E."/>
            <person name="Shin-i T."/>
            <person name="Spagnuolo A."/>
            <person name="Stainier D."/>
            <person name="Suzuki M.M."/>
            <person name="Tassy O."/>
            <person name="Takatori N."/>
            <person name="Tokuoka M."/>
            <person name="Yagi K."/>
            <person name="Yoshizaki F."/>
            <person name="Wada S."/>
            <person name="Zhang C."/>
            <person name="Hyatt P.D."/>
            <person name="Larimer F."/>
            <person name="Detter C."/>
            <person name="Doggett N."/>
            <person name="Glavina T."/>
            <person name="Hawkins T."/>
            <person name="Richardson P."/>
            <person name="Lucas S."/>
            <person name="Kohara Y."/>
            <person name="Levine M."/>
            <person name="Satoh N."/>
            <person name="Rokhsar D.S."/>
        </authorList>
    </citation>
    <scope>NUCLEOTIDE SEQUENCE [LARGE SCALE GENOMIC DNA]</scope>
</reference>
<protein>
    <submittedName>
        <fullName evidence="1">Uncharacterized protein</fullName>
    </submittedName>
</protein>
<organism evidence="1 2">
    <name type="scientific">Ciona intestinalis</name>
    <name type="common">Transparent sea squirt</name>
    <name type="synonym">Ascidia intestinalis</name>
    <dbReference type="NCBI Taxonomy" id="7719"/>
    <lineage>
        <taxon>Eukaryota</taxon>
        <taxon>Metazoa</taxon>
        <taxon>Chordata</taxon>
        <taxon>Tunicata</taxon>
        <taxon>Ascidiacea</taxon>
        <taxon>Phlebobranchia</taxon>
        <taxon>Cionidae</taxon>
        <taxon>Ciona</taxon>
    </lineage>
</organism>
<dbReference type="InParanoid" id="H2XTR4"/>
<dbReference type="Proteomes" id="UP000008144">
    <property type="component" value="Unassembled WGS sequence"/>
</dbReference>
<name>H2XTR4_CIOIN</name>
<proteinExistence type="predicted"/>
<dbReference type="Ensembl" id="ENSCINT00000034680.1">
    <property type="protein sequence ID" value="ENSCINP00000033048.1"/>
    <property type="gene ID" value="ENSCING00000024430.1"/>
</dbReference>
<reference evidence="1" key="3">
    <citation type="submission" date="2025-09" db="UniProtKB">
        <authorList>
            <consortium name="Ensembl"/>
        </authorList>
    </citation>
    <scope>IDENTIFICATION</scope>
</reference>
<dbReference type="AlphaFoldDB" id="H2XTR4"/>